<dbReference type="RefSeq" id="XP_005644888.1">
    <property type="nucleotide sequence ID" value="XM_005644831.1"/>
</dbReference>
<keyword evidence="3" id="KW-1185">Reference proteome</keyword>
<dbReference type="AlphaFoldDB" id="I0YPM5"/>
<dbReference type="Proteomes" id="UP000007264">
    <property type="component" value="Unassembled WGS sequence"/>
</dbReference>
<feature type="domain" description="GxGYxYP putative glycoside hydrolase C-terminal" evidence="1">
    <location>
        <begin position="115"/>
        <end position="232"/>
    </location>
</feature>
<evidence type="ECO:0000313" key="3">
    <source>
        <dbReference type="Proteomes" id="UP000007264"/>
    </source>
</evidence>
<dbReference type="OrthoDB" id="414388at2759"/>
<dbReference type="Gene3D" id="3.20.20.490">
    <property type="entry name" value="GxGYxYP glycoside hydrolase, C-terminal domain"/>
    <property type="match status" value="1"/>
</dbReference>
<sequence>MKDPGLLHAGFLADMVASRQLFAFHLPEMCDANTTSAALYDTIAEAARSQSSLLSVMGYFGTQEVVAICSKHHTEVSLVSDYCSSLSFWSRMPAVTGQLVQSPPLPAGPYSRLTTYIAIIASDGDNMQMAFNVKRQRMEDRLSECQVIGAACPPVTWTISNRLAEFAPFVLTWYFRNGLVTGKDSFLMGPSGFGFMHPSIIAPDDPLVDQMISRTAAAAAMLSSSALWATGNSLSWQSPEGHFSENLQMAALMPQPGHSLKERLWAYDE</sequence>
<evidence type="ECO:0000259" key="1">
    <source>
        <dbReference type="Pfam" id="PF14323"/>
    </source>
</evidence>
<dbReference type="InterPro" id="IPR038410">
    <property type="entry name" value="GxGYxYP_C_sf"/>
</dbReference>
<gene>
    <name evidence="2" type="ORF">COCSUDRAFT_3563</name>
</gene>
<evidence type="ECO:0000313" key="2">
    <source>
        <dbReference type="EMBL" id="EIE20344.1"/>
    </source>
</evidence>
<accession>I0YPM5</accession>
<dbReference type="Pfam" id="PF14323">
    <property type="entry name" value="GxGYxYP_C"/>
    <property type="match status" value="1"/>
</dbReference>
<dbReference type="InterPro" id="IPR025832">
    <property type="entry name" value="GxGYxYP_C"/>
</dbReference>
<comment type="caution">
    <text evidence="2">The sequence shown here is derived from an EMBL/GenBank/DDBJ whole genome shotgun (WGS) entry which is preliminary data.</text>
</comment>
<dbReference type="PANTHER" id="PTHR37321">
    <property type="entry name" value="EXPORTED PROTEIN-RELATED"/>
    <property type="match status" value="1"/>
</dbReference>
<proteinExistence type="predicted"/>
<reference evidence="2 3" key="1">
    <citation type="journal article" date="2012" name="Genome Biol.">
        <title>The genome of the polar eukaryotic microalga coccomyxa subellipsoidea reveals traits of cold adaptation.</title>
        <authorList>
            <person name="Blanc G."/>
            <person name="Agarkova I."/>
            <person name="Grimwood J."/>
            <person name="Kuo A."/>
            <person name="Brueggeman A."/>
            <person name="Dunigan D."/>
            <person name="Gurnon J."/>
            <person name="Ladunga I."/>
            <person name="Lindquist E."/>
            <person name="Lucas S."/>
            <person name="Pangilinan J."/>
            <person name="Proschold T."/>
            <person name="Salamov A."/>
            <person name="Schmutz J."/>
            <person name="Weeks D."/>
            <person name="Yamada T."/>
            <person name="Claverie J.M."/>
            <person name="Grigoriev I."/>
            <person name="Van Etten J."/>
            <person name="Lomsadze A."/>
            <person name="Borodovsky M."/>
        </authorList>
    </citation>
    <scope>NUCLEOTIDE SEQUENCE [LARGE SCALE GENOMIC DNA]</scope>
    <source>
        <strain evidence="2 3">C-169</strain>
    </source>
</reference>
<dbReference type="GeneID" id="17038078"/>
<protein>
    <recommendedName>
        <fullName evidence="1">GxGYxYP putative glycoside hydrolase C-terminal domain-containing protein</fullName>
    </recommendedName>
</protein>
<dbReference type="PANTHER" id="PTHR37321:SF1">
    <property type="entry name" value="EXPORTED PROTEIN"/>
    <property type="match status" value="1"/>
</dbReference>
<name>I0YPM5_COCSC</name>
<organism evidence="2 3">
    <name type="scientific">Coccomyxa subellipsoidea (strain C-169)</name>
    <name type="common">Green microalga</name>
    <dbReference type="NCBI Taxonomy" id="574566"/>
    <lineage>
        <taxon>Eukaryota</taxon>
        <taxon>Viridiplantae</taxon>
        <taxon>Chlorophyta</taxon>
        <taxon>core chlorophytes</taxon>
        <taxon>Trebouxiophyceae</taxon>
        <taxon>Trebouxiophyceae incertae sedis</taxon>
        <taxon>Coccomyxaceae</taxon>
        <taxon>Coccomyxa</taxon>
        <taxon>Coccomyxa subellipsoidea</taxon>
    </lineage>
</organism>
<dbReference type="EMBL" id="AGSI01000016">
    <property type="protein sequence ID" value="EIE20344.1"/>
    <property type="molecule type" value="Genomic_DNA"/>
</dbReference>